<gene>
    <name evidence="4" type="primary">LOC115627406</name>
</gene>
<reference evidence="4" key="1">
    <citation type="submission" date="2025-08" db="UniProtKB">
        <authorList>
            <consortium name="RefSeq"/>
        </authorList>
    </citation>
    <scope>IDENTIFICATION</scope>
    <source>
        <strain evidence="4">11010-0011.00</strain>
        <tissue evidence="4">Whole body</tissue>
    </source>
</reference>
<protein>
    <submittedName>
        <fullName evidence="4">WAS/WASL-interacting protein family member 3</fullName>
    </submittedName>
</protein>
<feature type="compositionally biased region" description="Polar residues" evidence="1">
    <location>
        <begin position="221"/>
        <end position="234"/>
    </location>
</feature>
<evidence type="ECO:0000256" key="1">
    <source>
        <dbReference type="SAM" id="MobiDB-lite"/>
    </source>
</evidence>
<feature type="signal peptide" evidence="2">
    <location>
        <begin position="1"/>
        <end position="23"/>
    </location>
</feature>
<keyword evidence="2" id="KW-0732">Signal</keyword>
<dbReference type="AlphaFoldDB" id="A0A6J2TQG9"/>
<feature type="region of interest" description="Disordered" evidence="1">
    <location>
        <begin position="76"/>
        <end position="119"/>
    </location>
</feature>
<evidence type="ECO:0000313" key="4">
    <source>
        <dbReference type="RefSeq" id="XP_030378921.1"/>
    </source>
</evidence>
<proteinExistence type="predicted"/>
<feature type="chain" id="PRO_5026765693" evidence="2">
    <location>
        <begin position="24"/>
        <end position="274"/>
    </location>
</feature>
<sequence>MLAPTKLFPVLCLLVGWSNLLLAQHLLIARPQRSLYGSAPLGWNTIGGGGINPIGLGHMSKDELLTLLDAWREVEGDTHKPAEEEPEPEPEQPSAPPPPPPPPPSPPAPPAQPQRPASSHPLTVRLPAFVPIQLSAMYTAPQAGVGGGTGGGFAELSGISAPGASTAPEAAHRIFRFMPLPLGAVPPAAHAHPFVVRNTLDSVDAGTSPTANRVKPKVKTAGSNSGPTTTTFSVPASPPIRPRFVMAPPPAPFLGRLPAPLELVPSSQLLSNWH</sequence>
<evidence type="ECO:0000313" key="3">
    <source>
        <dbReference type="Proteomes" id="UP000504634"/>
    </source>
</evidence>
<keyword evidence="3" id="KW-1185">Reference proteome</keyword>
<feature type="region of interest" description="Disordered" evidence="1">
    <location>
        <begin position="206"/>
        <end position="236"/>
    </location>
</feature>
<name>A0A6J2TQG9_DROLE</name>
<dbReference type="OrthoDB" id="8063920at2759"/>
<organism evidence="3 4">
    <name type="scientific">Drosophila lebanonensis</name>
    <name type="common">Fruit fly</name>
    <name type="synonym">Scaptodrosophila lebanonensis</name>
    <dbReference type="NCBI Taxonomy" id="7225"/>
    <lineage>
        <taxon>Eukaryota</taxon>
        <taxon>Metazoa</taxon>
        <taxon>Ecdysozoa</taxon>
        <taxon>Arthropoda</taxon>
        <taxon>Hexapoda</taxon>
        <taxon>Insecta</taxon>
        <taxon>Pterygota</taxon>
        <taxon>Neoptera</taxon>
        <taxon>Endopterygota</taxon>
        <taxon>Diptera</taxon>
        <taxon>Brachycera</taxon>
        <taxon>Muscomorpha</taxon>
        <taxon>Ephydroidea</taxon>
        <taxon>Drosophilidae</taxon>
        <taxon>Scaptodrosophila</taxon>
    </lineage>
</organism>
<accession>A0A6J2TQG9</accession>
<dbReference type="GeneID" id="115627406"/>
<dbReference type="Proteomes" id="UP000504634">
    <property type="component" value="Unplaced"/>
</dbReference>
<dbReference type="RefSeq" id="XP_030378921.1">
    <property type="nucleotide sequence ID" value="XM_030523061.1"/>
</dbReference>
<evidence type="ECO:0000256" key="2">
    <source>
        <dbReference type="SAM" id="SignalP"/>
    </source>
</evidence>
<feature type="compositionally biased region" description="Pro residues" evidence="1">
    <location>
        <begin position="91"/>
        <end position="113"/>
    </location>
</feature>